<dbReference type="KEGG" id="tmn:UCRPA7_2868"/>
<evidence type="ECO:0000313" key="3">
    <source>
        <dbReference type="Proteomes" id="UP000014074"/>
    </source>
</evidence>
<dbReference type="GO" id="GO:0006897">
    <property type="term" value="P:endocytosis"/>
    <property type="evidence" value="ECO:0007669"/>
    <property type="project" value="TreeGrafter"/>
</dbReference>
<keyword evidence="1" id="KW-1133">Transmembrane helix</keyword>
<proteinExistence type="predicted"/>
<reference evidence="3" key="1">
    <citation type="journal article" date="2013" name="Genome Announc.">
        <title>Draft genome sequence of the ascomycete Phaeoacremonium aleophilum strain UCR-PA7, a causal agent of the esca disease complex in grapevines.</title>
        <authorList>
            <person name="Blanco-Ulate B."/>
            <person name="Rolshausen P."/>
            <person name="Cantu D."/>
        </authorList>
    </citation>
    <scope>NUCLEOTIDE SEQUENCE [LARGE SCALE GENOMIC DNA]</scope>
    <source>
        <strain evidence="3">UCR-PA7</strain>
    </source>
</reference>
<dbReference type="PANTHER" id="PTHR36414">
    <property type="entry name" value="PROTEIN SUR7"/>
    <property type="match status" value="1"/>
</dbReference>
<keyword evidence="1" id="KW-0472">Membrane</keyword>
<dbReference type="GO" id="GO:0030866">
    <property type="term" value="P:cortical actin cytoskeleton organization"/>
    <property type="evidence" value="ECO:0007669"/>
    <property type="project" value="TreeGrafter"/>
</dbReference>
<dbReference type="InterPro" id="IPR009571">
    <property type="entry name" value="SUR7/Rim9-like_fungi"/>
</dbReference>
<dbReference type="Proteomes" id="UP000014074">
    <property type="component" value="Unassembled WGS sequence"/>
</dbReference>
<dbReference type="PANTHER" id="PTHR36414:SF1">
    <property type="entry name" value="PROTEIN SUR7"/>
    <property type="match status" value="1"/>
</dbReference>
<evidence type="ECO:0000256" key="1">
    <source>
        <dbReference type="SAM" id="Phobius"/>
    </source>
</evidence>
<dbReference type="GO" id="GO:0032185">
    <property type="term" value="P:septin cytoskeleton organization"/>
    <property type="evidence" value="ECO:0007669"/>
    <property type="project" value="TreeGrafter"/>
</dbReference>
<sequence>MVLGHPSLGLVSLVFLAGALVLTFFIILAGVSTTTPLDKTYFLRADTSLITGARSISQWTYFYICSPGNVDCTKASPAMPFGHAWADSAAGVPDGLSGGFAGHTTSKYYFYMWRFGWVFYLISLFFMVTAFFTGFLACCGRLGSAISGFTSLVALFFYSVAASLMTATFVKARDAFKHDGRDASIGRYAFGFTWGAWAALFIASVLFCLGVRSRNDGVSDRRGWRRRRSTRSRRSYDVGSKRVKDDYS</sequence>
<name>R8BQK1_PHAM7</name>
<keyword evidence="1" id="KW-0812">Transmembrane</keyword>
<dbReference type="OrthoDB" id="5419460at2759"/>
<dbReference type="AlphaFoldDB" id="R8BQK1"/>
<feature type="transmembrane region" description="Helical" evidence="1">
    <location>
        <begin position="190"/>
        <end position="211"/>
    </location>
</feature>
<dbReference type="GO" id="GO:0031505">
    <property type="term" value="P:fungal-type cell wall organization"/>
    <property type="evidence" value="ECO:0007669"/>
    <property type="project" value="TreeGrafter"/>
</dbReference>
<protein>
    <submittedName>
        <fullName evidence="2">Putative sur7 protein</fullName>
    </submittedName>
</protein>
<feature type="transmembrane region" description="Helical" evidence="1">
    <location>
        <begin position="7"/>
        <end position="31"/>
    </location>
</feature>
<dbReference type="EMBL" id="KB932984">
    <property type="protein sequence ID" value="EOO01641.1"/>
    <property type="molecule type" value="Genomic_DNA"/>
</dbReference>
<dbReference type="GO" id="GO:0005886">
    <property type="term" value="C:plasma membrane"/>
    <property type="evidence" value="ECO:0007669"/>
    <property type="project" value="InterPro"/>
</dbReference>
<dbReference type="GeneID" id="19323160"/>
<dbReference type="HOGENOM" id="CLU_059603_2_0_1"/>
<keyword evidence="3" id="KW-1185">Reference proteome</keyword>
<dbReference type="GO" id="GO:0045121">
    <property type="term" value="C:membrane raft"/>
    <property type="evidence" value="ECO:0007669"/>
    <property type="project" value="TreeGrafter"/>
</dbReference>
<feature type="transmembrane region" description="Helical" evidence="1">
    <location>
        <begin position="149"/>
        <end position="170"/>
    </location>
</feature>
<gene>
    <name evidence="2" type="ORF">UCRPA7_2868</name>
</gene>
<dbReference type="RefSeq" id="XP_007913583.1">
    <property type="nucleotide sequence ID" value="XM_007915392.1"/>
</dbReference>
<organism evidence="2 3">
    <name type="scientific">Phaeoacremonium minimum (strain UCR-PA7)</name>
    <name type="common">Esca disease fungus</name>
    <name type="synonym">Togninia minima</name>
    <dbReference type="NCBI Taxonomy" id="1286976"/>
    <lineage>
        <taxon>Eukaryota</taxon>
        <taxon>Fungi</taxon>
        <taxon>Dikarya</taxon>
        <taxon>Ascomycota</taxon>
        <taxon>Pezizomycotina</taxon>
        <taxon>Sordariomycetes</taxon>
        <taxon>Sordariomycetidae</taxon>
        <taxon>Togniniales</taxon>
        <taxon>Togniniaceae</taxon>
        <taxon>Phaeoacremonium</taxon>
    </lineage>
</organism>
<dbReference type="GO" id="GO:0005938">
    <property type="term" value="C:cell cortex"/>
    <property type="evidence" value="ECO:0007669"/>
    <property type="project" value="TreeGrafter"/>
</dbReference>
<dbReference type="eggNOG" id="ENOG502RKFF">
    <property type="taxonomic scope" value="Eukaryota"/>
</dbReference>
<accession>R8BQK1</accession>
<dbReference type="Pfam" id="PF06687">
    <property type="entry name" value="SUR7"/>
    <property type="match status" value="1"/>
</dbReference>
<evidence type="ECO:0000313" key="2">
    <source>
        <dbReference type="EMBL" id="EOO01641.1"/>
    </source>
</evidence>
<feature type="transmembrane region" description="Helical" evidence="1">
    <location>
        <begin position="117"/>
        <end position="137"/>
    </location>
</feature>